<name>A0A6J6YX95_9ZZZZ</name>
<keyword evidence="1" id="KW-0808">Transferase</keyword>
<reference evidence="2" key="1">
    <citation type="submission" date="2020-05" db="EMBL/GenBank/DDBJ databases">
        <authorList>
            <person name="Chiriac C."/>
            <person name="Salcher M."/>
            <person name="Ghai R."/>
            <person name="Kavagutti S V."/>
        </authorList>
    </citation>
    <scope>NUCLEOTIDE SEQUENCE</scope>
</reference>
<accession>A0A6J6YX95</accession>
<dbReference type="InterPro" id="IPR023606">
    <property type="entry name" value="CoA-Trfase_III_dom_1_sf"/>
</dbReference>
<organism evidence="2">
    <name type="scientific">freshwater metagenome</name>
    <dbReference type="NCBI Taxonomy" id="449393"/>
    <lineage>
        <taxon>unclassified sequences</taxon>
        <taxon>metagenomes</taxon>
        <taxon>ecological metagenomes</taxon>
    </lineage>
</organism>
<dbReference type="InterPro" id="IPR003673">
    <property type="entry name" value="CoA-Trfase_fam_III"/>
</dbReference>
<dbReference type="AlphaFoldDB" id="A0A6J6YX95"/>
<gene>
    <name evidence="2" type="ORF">UFOPK3026_01235</name>
</gene>
<evidence type="ECO:0000313" key="2">
    <source>
        <dbReference type="EMBL" id="CAB4812954.1"/>
    </source>
</evidence>
<dbReference type="EMBL" id="CAFAAP010000209">
    <property type="protein sequence ID" value="CAB4812954.1"/>
    <property type="molecule type" value="Genomic_DNA"/>
</dbReference>
<sequence length="384" mass="41701">MSPSHKPLDGLIVADFSRVLAGPYCSMLLADMGATVIKVESPQGDDTRTWMPPTKNGVATYYMSINRNKKSLVLDFSSEEDRKVGLELIKRADIFIENFKTGGLKKFGFDFDSVSTINPKLIYLSISGFGTAEGAWLPGYDLIVQAVSGLMSLTGDPNGPPFRAGISVFDVMAGLHGLIGVLTALHQRENTGRGQHVEVNLLSSAMSGLVNQTAAYAAAGEVPFRMGNAHPSLFPYEALPTKDRDLIIAAGNDKQFRALCKVLEIESVADDSRFTANSDRTANREQLRPLLLARLAEWAADDLFIALNKVGVPCGPINTIGDGVELAEKLGLKPRIAVGEGDRKVDLIRNPITFSEGELSYELPPPQLGEHSDEIRKWLKETQG</sequence>
<dbReference type="Gene3D" id="3.30.1540.10">
    <property type="entry name" value="formyl-coa transferase, domain 3"/>
    <property type="match status" value="1"/>
</dbReference>
<dbReference type="GO" id="GO:0008410">
    <property type="term" value="F:CoA-transferase activity"/>
    <property type="evidence" value="ECO:0007669"/>
    <property type="project" value="TreeGrafter"/>
</dbReference>
<dbReference type="Gene3D" id="3.40.50.10540">
    <property type="entry name" value="Crotonobetainyl-coa:carnitine coa-transferase, domain 1"/>
    <property type="match status" value="1"/>
</dbReference>
<dbReference type="InterPro" id="IPR050483">
    <property type="entry name" value="CoA-transferase_III_domain"/>
</dbReference>
<dbReference type="SUPFAM" id="SSF89796">
    <property type="entry name" value="CoA-transferase family III (CaiB/BaiF)"/>
    <property type="match status" value="1"/>
</dbReference>
<dbReference type="PANTHER" id="PTHR48207:SF3">
    <property type="entry name" value="SUCCINATE--HYDROXYMETHYLGLUTARATE COA-TRANSFERASE"/>
    <property type="match status" value="1"/>
</dbReference>
<dbReference type="InterPro" id="IPR044855">
    <property type="entry name" value="CoA-Trfase_III_dom3_sf"/>
</dbReference>
<proteinExistence type="predicted"/>
<dbReference type="PANTHER" id="PTHR48207">
    <property type="entry name" value="SUCCINATE--HYDROXYMETHYLGLUTARATE COA-TRANSFERASE"/>
    <property type="match status" value="1"/>
</dbReference>
<dbReference type="Pfam" id="PF02515">
    <property type="entry name" value="CoA_transf_3"/>
    <property type="match status" value="1"/>
</dbReference>
<protein>
    <submittedName>
        <fullName evidence="2">Unannotated protein</fullName>
    </submittedName>
</protein>
<evidence type="ECO:0000256" key="1">
    <source>
        <dbReference type="ARBA" id="ARBA00022679"/>
    </source>
</evidence>